<feature type="domain" description="MPN" evidence="8">
    <location>
        <begin position="90"/>
        <end position="212"/>
    </location>
</feature>
<dbReference type="InterPro" id="IPR037518">
    <property type="entry name" value="MPN"/>
</dbReference>
<dbReference type="Proteomes" id="UP000061546">
    <property type="component" value="Chromosome"/>
</dbReference>
<protein>
    <recommendedName>
        <fullName evidence="8">MPN domain-containing protein</fullName>
    </recommendedName>
</protein>
<dbReference type="GO" id="GO:0046872">
    <property type="term" value="F:metal ion binding"/>
    <property type="evidence" value="ECO:0007669"/>
    <property type="project" value="UniProtKB-KW"/>
</dbReference>
<dbReference type="GO" id="GO:0008237">
    <property type="term" value="F:metallopeptidase activity"/>
    <property type="evidence" value="ECO:0007669"/>
    <property type="project" value="UniProtKB-KW"/>
</dbReference>
<keyword evidence="2" id="KW-0645">Protease</keyword>
<dbReference type="InterPro" id="IPR025657">
    <property type="entry name" value="RadC_JAB"/>
</dbReference>
<dbReference type="OrthoDB" id="9804482at2"/>
<evidence type="ECO:0000313" key="9">
    <source>
        <dbReference type="EMBL" id="ALB28689.1"/>
    </source>
</evidence>
<dbReference type="PANTHER" id="PTHR30471">
    <property type="entry name" value="DNA REPAIR PROTEIN RADC"/>
    <property type="match status" value="1"/>
</dbReference>
<organism evidence="9 10">
    <name type="scientific">Companilactobacillus heilongjiangensis</name>
    <dbReference type="NCBI Taxonomy" id="1074467"/>
    <lineage>
        <taxon>Bacteria</taxon>
        <taxon>Bacillati</taxon>
        <taxon>Bacillota</taxon>
        <taxon>Bacilli</taxon>
        <taxon>Lactobacillales</taxon>
        <taxon>Lactobacillaceae</taxon>
        <taxon>Companilactobacillus</taxon>
    </lineage>
</organism>
<gene>
    <name evidence="9" type="ORF">JP39_04580</name>
</gene>
<dbReference type="RefSeq" id="WP_041499494.1">
    <property type="nucleotide sequence ID" value="NZ_BJDV01000011.1"/>
</dbReference>
<evidence type="ECO:0000256" key="3">
    <source>
        <dbReference type="ARBA" id="ARBA00022723"/>
    </source>
</evidence>
<name>A0A0K2LBL3_9LACO</name>
<evidence type="ECO:0000256" key="4">
    <source>
        <dbReference type="ARBA" id="ARBA00022801"/>
    </source>
</evidence>
<dbReference type="PANTHER" id="PTHR30471:SF3">
    <property type="entry name" value="UPF0758 PROTEIN YEES-RELATED"/>
    <property type="match status" value="1"/>
</dbReference>
<evidence type="ECO:0000256" key="2">
    <source>
        <dbReference type="ARBA" id="ARBA00022670"/>
    </source>
</evidence>
<dbReference type="Gene3D" id="3.40.140.10">
    <property type="entry name" value="Cytidine Deaminase, domain 2"/>
    <property type="match status" value="1"/>
</dbReference>
<evidence type="ECO:0000313" key="10">
    <source>
        <dbReference type="Proteomes" id="UP000061546"/>
    </source>
</evidence>
<sequence length="212" mass="23240">MMINLREKILAHGVSTLKNEELLAVIIGNGTKNNSVVDLSKKIICDSGGLNLSLRQLMSFNGIGVAQACKVLAAIELGSRKIQSDTLSEKVVSVDDVGQHLINKIGNTPQEKLVAVYLNNSYHVIDERVIFIGTVDQATVHPRDILREAISMSATQIIVAHNHPNGSLMFSTNDQDFSLRLKKSCQLIGINLIDHLIITKKTYSSLKTLNLI</sequence>
<reference evidence="9 10" key="1">
    <citation type="submission" date="2015-08" db="EMBL/GenBank/DDBJ databases">
        <title>Genomic sequence of Lactobacillus heilongjiangensis DSM 28069, isolated from Chinese traditional pickle.</title>
        <authorList>
            <person name="Jiang X."/>
            <person name="Zheng B."/>
            <person name="Cheng H."/>
        </authorList>
    </citation>
    <scope>NUCLEOTIDE SEQUENCE [LARGE SCALE GENOMIC DNA]</scope>
    <source>
        <strain evidence="9 10">DSM 28069</strain>
    </source>
</reference>
<keyword evidence="6" id="KW-0482">Metalloprotease</keyword>
<dbReference type="InterPro" id="IPR046778">
    <property type="entry name" value="UPF0758_N"/>
</dbReference>
<keyword evidence="4" id="KW-0378">Hydrolase</keyword>
<dbReference type="CDD" id="cd08071">
    <property type="entry name" value="MPN_DUF2466"/>
    <property type="match status" value="1"/>
</dbReference>
<accession>A0A0K2LBL3</accession>
<evidence type="ECO:0000256" key="5">
    <source>
        <dbReference type="ARBA" id="ARBA00022833"/>
    </source>
</evidence>
<evidence type="ECO:0000256" key="7">
    <source>
        <dbReference type="RuleBase" id="RU003797"/>
    </source>
</evidence>
<dbReference type="Pfam" id="PF04002">
    <property type="entry name" value="RadC"/>
    <property type="match status" value="1"/>
</dbReference>
<dbReference type="AlphaFoldDB" id="A0A0K2LBL3"/>
<comment type="similarity">
    <text evidence="1 7">Belongs to the UPF0758 family.</text>
</comment>
<dbReference type="GO" id="GO:0006508">
    <property type="term" value="P:proteolysis"/>
    <property type="evidence" value="ECO:0007669"/>
    <property type="project" value="UniProtKB-KW"/>
</dbReference>
<dbReference type="NCBIfam" id="TIGR00608">
    <property type="entry name" value="radc"/>
    <property type="match status" value="1"/>
</dbReference>
<evidence type="ECO:0000259" key="8">
    <source>
        <dbReference type="PROSITE" id="PS50249"/>
    </source>
</evidence>
<keyword evidence="3" id="KW-0479">Metal-binding</keyword>
<dbReference type="InterPro" id="IPR001405">
    <property type="entry name" value="UPF0758"/>
</dbReference>
<evidence type="ECO:0000256" key="1">
    <source>
        <dbReference type="ARBA" id="ARBA00010243"/>
    </source>
</evidence>
<dbReference type="Pfam" id="PF20582">
    <property type="entry name" value="UPF0758_N"/>
    <property type="match status" value="1"/>
</dbReference>
<keyword evidence="5" id="KW-0862">Zinc</keyword>
<dbReference type="EMBL" id="CP012559">
    <property type="protein sequence ID" value="ALB28689.1"/>
    <property type="molecule type" value="Genomic_DNA"/>
</dbReference>
<dbReference type="NCBIfam" id="NF000642">
    <property type="entry name" value="PRK00024.1"/>
    <property type="match status" value="1"/>
</dbReference>
<dbReference type="PROSITE" id="PS50249">
    <property type="entry name" value="MPN"/>
    <property type="match status" value="1"/>
</dbReference>
<keyword evidence="10" id="KW-1185">Reference proteome</keyword>
<dbReference type="STRING" id="1074467.JP39_04580"/>
<dbReference type="KEGG" id="lhi:JP39_04580"/>
<proteinExistence type="inferred from homology"/>
<evidence type="ECO:0000256" key="6">
    <source>
        <dbReference type="ARBA" id="ARBA00023049"/>
    </source>
</evidence>